<evidence type="ECO:0000256" key="1">
    <source>
        <dbReference type="PROSITE-ProRule" id="PRU00723"/>
    </source>
</evidence>
<organism evidence="4 5">
    <name type="scientific">Pristionchus mayeri</name>
    <dbReference type="NCBI Taxonomy" id="1317129"/>
    <lineage>
        <taxon>Eukaryota</taxon>
        <taxon>Metazoa</taxon>
        <taxon>Ecdysozoa</taxon>
        <taxon>Nematoda</taxon>
        <taxon>Chromadorea</taxon>
        <taxon>Rhabditida</taxon>
        <taxon>Rhabditina</taxon>
        <taxon>Diplogasteromorpha</taxon>
        <taxon>Diplogasteroidea</taxon>
        <taxon>Neodiplogasteridae</taxon>
        <taxon>Pristionchus</taxon>
    </lineage>
</organism>
<feature type="zinc finger region" description="C3H1-type" evidence="1">
    <location>
        <begin position="349"/>
        <end position="375"/>
    </location>
</feature>
<keyword evidence="5" id="KW-1185">Reference proteome</keyword>
<protein>
    <recommendedName>
        <fullName evidence="3">C3H1-type domain-containing protein</fullName>
    </recommendedName>
</protein>
<feature type="domain" description="C3H1-type" evidence="3">
    <location>
        <begin position="349"/>
        <end position="375"/>
    </location>
</feature>
<dbReference type="GO" id="GO:0008270">
    <property type="term" value="F:zinc ion binding"/>
    <property type="evidence" value="ECO:0007669"/>
    <property type="project" value="UniProtKB-KW"/>
</dbReference>
<keyword evidence="1" id="KW-0479">Metal-binding</keyword>
<dbReference type="AlphaFoldDB" id="A0AAN5DBJ4"/>
<sequence>MASNTPFLRWLHNLECKPGLVNSYYYAAFSDKLRGILSEKDDCERNELSRNRRISLEKFLQFNYLEEIEKERRENTESPLMTESLIGLLKLVRPDKNIRNDNYMNELRDFVSSLFTGKTEKLFPAHKQFHELSSELKLWLLHSLLLSISDAPHNFGRRPFPLHHPRPIGRDSTGNLYFIVNHQLLYVQYGTKLQEMTRVDEERNISSLERSILRLPRWKLIAYSEANIGRIQMLLETFDEEGIANRINEEIKNKIMDEEEKKAREMEKEFDSEQFQRGNSLRKSRTQLRKPPSVDSMEDEQSHSGQSESHSSISAKNGGITIQRGTVHQRVDLPPPSIPLKEVPIRGDNLKSIRCMYFPNCRRSDDDCHFVHPRVKCTNFGRESCPGVFCRFLH</sequence>
<keyword evidence="1" id="KW-0862">Zinc</keyword>
<dbReference type="PROSITE" id="PS50103">
    <property type="entry name" value="ZF_C3H1"/>
    <property type="match status" value="1"/>
</dbReference>
<dbReference type="InterPro" id="IPR000571">
    <property type="entry name" value="Znf_CCCH"/>
</dbReference>
<evidence type="ECO:0000256" key="2">
    <source>
        <dbReference type="SAM" id="MobiDB-lite"/>
    </source>
</evidence>
<gene>
    <name evidence="4" type="ORF">PMAYCL1PPCAC_29094</name>
</gene>
<accession>A0AAN5DBJ4</accession>
<dbReference type="EMBL" id="BTRK01000006">
    <property type="protein sequence ID" value="GMR58899.1"/>
    <property type="molecule type" value="Genomic_DNA"/>
</dbReference>
<keyword evidence="1" id="KW-0863">Zinc-finger</keyword>
<dbReference type="Gene3D" id="4.10.1000.40">
    <property type="match status" value="1"/>
</dbReference>
<evidence type="ECO:0000259" key="3">
    <source>
        <dbReference type="PROSITE" id="PS50103"/>
    </source>
</evidence>
<feature type="non-terminal residue" evidence="4">
    <location>
        <position position="394"/>
    </location>
</feature>
<name>A0AAN5DBJ4_9BILA</name>
<evidence type="ECO:0000313" key="4">
    <source>
        <dbReference type="EMBL" id="GMR58899.1"/>
    </source>
</evidence>
<comment type="caution">
    <text evidence="4">The sequence shown here is derived from an EMBL/GenBank/DDBJ whole genome shotgun (WGS) entry which is preliminary data.</text>
</comment>
<feature type="region of interest" description="Disordered" evidence="2">
    <location>
        <begin position="262"/>
        <end position="315"/>
    </location>
</feature>
<reference evidence="5" key="1">
    <citation type="submission" date="2022-10" db="EMBL/GenBank/DDBJ databases">
        <title>Genome assembly of Pristionchus species.</title>
        <authorList>
            <person name="Yoshida K."/>
            <person name="Sommer R.J."/>
        </authorList>
    </citation>
    <scope>NUCLEOTIDE SEQUENCE [LARGE SCALE GENOMIC DNA]</scope>
    <source>
        <strain evidence="5">RS5460</strain>
    </source>
</reference>
<dbReference type="Proteomes" id="UP001328107">
    <property type="component" value="Unassembled WGS sequence"/>
</dbReference>
<feature type="compositionally biased region" description="Low complexity" evidence="2">
    <location>
        <begin position="303"/>
        <end position="314"/>
    </location>
</feature>
<proteinExistence type="predicted"/>
<feature type="compositionally biased region" description="Basic and acidic residues" evidence="2">
    <location>
        <begin position="262"/>
        <end position="271"/>
    </location>
</feature>
<evidence type="ECO:0000313" key="5">
    <source>
        <dbReference type="Proteomes" id="UP001328107"/>
    </source>
</evidence>